<dbReference type="GO" id="GO:0022857">
    <property type="term" value="F:transmembrane transporter activity"/>
    <property type="evidence" value="ECO:0007669"/>
    <property type="project" value="InterPro"/>
</dbReference>
<feature type="transmembrane region" description="Helical" evidence="8">
    <location>
        <begin position="227"/>
        <end position="246"/>
    </location>
</feature>
<gene>
    <name evidence="10" type="ORF">M421DRAFT_50897</name>
</gene>
<dbReference type="InterPro" id="IPR050327">
    <property type="entry name" value="Proton-linked_MCT"/>
</dbReference>
<dbReference type="InterPro" id="IPR020846">
    <property type="entry name" value="MFS_dom"/>
</dbReference>
<evidence type="ECO:0000256" key="4">
    <source>
        <dbReference type="ARBA" id="ARBA00022692"/>
    </source>
</evidence>
<dbReference type="GO" id="GO:0016020">
    <property type="term" value="C:membrane"/>
    <property type="evidence" value="ECO:0007669"/>
    <property type="project" value="UniProtKB-SubCell"/>
</dbReference>
<accession>A0A6A5S3K2</accession>
<dbReference type="AlphaFoldDB" id="A0A6A5S3K2"/>
<feature type="compositionally biased region" description="Polar residues" evidence="7">
    <location>
        <begin position="37"/>
        <end position="47"/>
    </location>
</feature>
<dbReference type="Proteomes" id="UP000800082">
    <property type="component" value="Unassembled WGS sequence"/>
</dbReference>
<organism evidence="10 11">
    <name type="scientific">Didymella exigua CBS 183.55</name>
    <dbReference type="NCBI Taxonomy" id="1150837"/>
    <lineage>
        <taxon>Eukaryota</taxon>
        <taxon>Fungi</taxon>
        <taxon>Dikarya</taxon>
        <taxon>Ascomycota</taxon>
        <taxon>Pezizomycotina</taxon>
        <taxon>Dothideomycetes</taxon>
        <taxon>Pleosporomycetidae</taxon>
        <taxon>Pleosporales</taxon>
        <taxon>Pleosporineae</taxon>
        <taxon>Didymellaceae</taxon>
        <taxon>Didymella</taxon>
    </lineage>
</organism>
<feature type="region of interest" description="Disordered" evidence="7">
    <location>
        <begin position="1"/>
        <end position="52"/>
    </location>
</feature>
<name>A0A6A5S3K2_9PLEO</name>
<evidence type="ECO:0000256" key="1">
    <source>
        <dbReference type="ARBA" id="ARBA00004141"/>
    </source>
</evidence>
<evidence type="ECO:0000256" key="2">
    <source>
        <dbReference type="ARBA" id="ARBA00006727"/>
    </source>
</evidence>
<feature type="transmembrane region" description="Helical" evidence="8">
    <location>
        <begin position="267"/>
        <end position="287"/>
    </location>
</feature>
<dbReference type="RefSeq" id="XP_033454448.1">
    <property type="nucleotide sequence ID" value="XM_033594876.1"/>
</dbReference>
<feature type="transmembrane region" description="Helical" evidence="8">
    <location>
        <begin position="64"/>
        <end position="91"/>
    </location>
</feature>
<feature type="transmembrane region" description="Helical" evidence="8">
    <location>
        <begin position="426"/>
        <end position="446"/>
    </location>
</feature>
<feature type="transmembrane region" description="Helical" evidence="8">
    <location>
        <begin position="103"/>
        <end position="126"/>
    </location>
</feature>
<reference evidence="10" key="1">
    <citation type="journal article" date="2020" name="Stud. Mycol.">
        <title>101 Dothideomycetes genomes: a test case for predicting lifestyles and emergence of pathogens.</title>
        <authorList>
            <person name="Haridas S."/>
            <person name="Albert R."/>
            <person name="Binder M."/>
            <person name="Bloem J."/>
            <person name="Labutti K."/>
            <person name="Salamov A."/>
            <person name="Andreopoulos B."/>
            <person name="Baker S."/>
            <person name="Barry K."/>
            <person name="Bills G."/>
            <person name="Bluhm B."/>
            <person name="Cannon C."/>
            <person name="Castanera R."/>
            <person name="Culley D."/>
            <person name="Daum C."/>
            <person name="Ezra D."/>
            <person name="Gonzalez J."/>
            <person name="Henrissat B."/>
            <person name="Kuo A."/>
            <person name="Liang C."/>
            <person name="Lipzen A."/>
            <person name="Lutzoni F."/>
            <person name="Magnuson J."/>
            <person name="Mondo S."/>
            <person name="Nolan M."/>
            <person name="Ohm R."/>
            <person name="Pangilinan J."/>
            <person name="Park H.-J."/>
            <person name="Ramirez L."/>
            <person name="Alfaro M."/>
            <person name="Sun H."/>
            <person name="Tritt A."/>
            <person name="Yoshinaga Y."/>
            <person name="Zwiers L.-H."/>
            <person name="Turgeon B."/>
            <person name="Goodwin S."/>
            <person name="Spatafora J."/>
            <person name="Crous P."/>
            <person name="Grigoriev I."/>
        </authorList>
    </citation>
    <scope>NUCLEOTIDE SEQUENCE</scope>
    <source>
        <strain evidence="10">CBS 183.55</strain>
    </source>
</reference>
<evidence type="ECO:0000256" key="7">
    <source>
        <dbReference type="SAM" id="MobiDB-lite"/>
    </source>
</evidence>
<evidence type="ECO:0000256" key="8">
    <source>
        <dbReference type="SAM" id="Phobius"/>
    </source>
</evidence>
<evidence type="ECO:0000256" key="6">
    <source>
        <dbReference type="ARBA" id="ARBA00023136"/>
    </source>
</evidence>
<dbReference type="InterPro" id="IPR036259">
    <property type="entry name" value="MFS_trans_sf"/>
</dbReference>
<protein>
    <submittedName>
        <fullName evidence="10">MFS general substrate transporter</fullName>
    </submittedName>
</protein>
<proteinExistence type="inferred from homology"/>
<dbReference type="GeneID" id="54352544"/>
<dbReference type="InterPro" id="IPR011701">
    <property type="entry name" value="MFS"/>
</dbReference>
<feature type="transmembrane region" description="Helical" evidence="8">
    <location>
        <begin position="330"/>
        <end position="349"/>
    </location>
</feature>
<feature type="transmembrane region" description="Helical" evidence="8">
    <location>
        <begin position="133"/>
        <end position="149"/>
    </location>
</feature>
<keyword evidence="4 8" id="KW-0812">Transmembrane</keyword>
<evidence type="ECO:0000256" key="5">
    <source>
        <dbReference type="ARBA" id="ARBA00022989"/>
    </source>
</evidence>
<keyword evidence="5 8" id="KW-1133">Transmembrane helix</keyword>
<feature type="transmembrane region" description="Helical" evidence="8">
    <location>
        <begin position="190"/>
        <end position="215"/>
    </location>
</feature>
<dbReference type="PANTHER" id="PTHR11360">
    <property type="entry name" value="MONOCARBOXYLATE TRANSPORTER"/>
    <property type="match status" value="1"/>
</dbReference>
<feature type="compositionally biased region" description="Basic and acidic residues" evidence="7">
    <location>
        <begin position="15"/>
        <end position="24"/>
    </location>
</feature>
<keyword evidence="3" id="KW-0813">Transport</keyword>
<feature type="transmembrane region" description="Helical" evidence="8">
    <location>
        <begin position="155"/>
        <end position="178"/>
    </location>
</feature>
<evidence type="ECO:0000259" key="9">
    <source>
        <dbReference type="PROSITE" id="PS50850"/>
    </source>
</evidence>
<feature type="domain" description="Major facilitator superfamily (MFS) profile" evidence="9">
    <location>
        <begin position="266"/>
        <end position="455"/>
    </location>
</feature>
<evidence type="ECO:0000256" key="3">
    <source>
        <dbReference type="ARBA" id="ARBA00022448"/>
    </source>
</evidence>
<feature type="transmembrane region" description="Helical" evidence="8">
    <location>
        <begin position="355"/>
        <end position="376"/>
    </location>
</feature>
<keyword evidence="6 8" id="KW-0472">Membrane</keyword>
<comment type="similarity">
    <text evidence="2">Belongs to the major facilitator superfamily. Monocarboxylate porter (TC 2.A.1.13) family.</text>
</comment>
<feature type="transmembrane region" description="Helical" evidence="8">
    <location>
        <begin position="388"/>
        <end position="406"/>
    </location>
</feature>
<dbReference type="SUPFAM" id="SSF103473">
    <property type="entry name" value="MFS general substrate transporter"/>
    <property type="match status" value="1"/>
</dbReference>
<feature type="transmembrane region" description="Helical" evidence="8">
    <location>
        <begin position="299"/>
        <end position="318"/>
    </location>
</feature>
<evidence type="ECO:0000313" key="10">
    <source>
        <dbReference type="EMBL" id="KAF1934200.1"/>
    </source>
</evidence>
<keyword evidence="11" id="KW-1185">Reference proteome</keyword>
<dbReference type="CDD" id="cd17352">
    <property type="entry name" value="MFS_MCT_SLC16"/>
    <property type="match status" value="1"/>
</dbReference>
<comment type="subcellular location">
    <subcellularLocation>
        <location evidence="1">Membrane</location>
        <topology evidence="1">Multi-pass membrane protein</topology>
    </subcellularLocation>
</comment>
<dbReference type="EMBL" id="ML978956">
    <property type="protein sequence ID" value="KAF1934200.1"/>
    <property type="molecule type" value="Genomic_DNA"/>
</dbReference>
<dbReference type="PROSITE" id="PS50850">
    <property type="entry name" value="MFS"/>
    <property type="match status" value="1"/>
</dbReference>
<dbReference type="OrthoDB" id="5667at2759"/>
<dbReference type="Pfam" id="PF07690">
    <property type="entry name" value="MFS_1"/>
    <property type="match status" value="1"/>
</dbReference>
<sequence>MSQGASLVNSDEDLEKPHQPRTDIEQPQLQLDEKPAGTQSTAPNNEPINPFHPSQFPDGGKDAWLCLIGGFCCLFCSFGWINCLGVFQNYYQANQLRDYSPSSIAWIASIEIFMMFFPGPIVGWAFDNYGPRYLLIFGTFFHVFGLMMTSLCTEYYQFILAQAICSPLGLNCIFNAATSSIPTWFLKKRGAAYGIMAAGSGLGGIIIPIMASHLIPEIGFGWTMRSIAFMLLGLLAIATLTIKSRLPPRSRPFSLPVFLEPFKDTRFVLLTASSFLFFMGLFIPINFIEVQAIADGMSVRLAGYLLAVLNAASIFGRIIPGALADRVGTFNMQSLFCTVAGIIVLALGLPASGNAAYITFAALYGFASGAYVSLLPAQMAQISEVHQIGVRVGVSFAVVSFAGLIGNPVAGAIVSHNHGKYWGLNVFAGVLLMAGASLFTLTRFYVASSKIYVRV</sequence>
<dbReference type="Gene3D" id="1.20.1250.20">
    <property type="entry name" value="MFS general substrate transporter like domains"/>
    <property type="match status" value="2"/>
</dbReference>
<dbReference type="PANTHER" id="PTHR11360:SF224">
    <property type="entry name" value="MAJOR FACILITATOR SUPERFAMILY (MFS) PROFILE DOMAIN-CONTAINING PROTEIN-RELATED"/>
    <property type="match status" value="1"/>
</dbReference>
<evidence type="ECO:0000313" key="11">
    <source>
        <dbReference type="Proteomes" id="UP000800082"/>
    </source>
</evidence>